<reference evidence="10" key="1">
    <citation type="submission" date="2019-06" db="EMBL/GenBank/DDBJ databases">
        <title>Draft genome sequence of the griseofulvin-producing fungus Xylaria cubensis strain G536.</title>
        <authorList>
            <person name="Mead M.E."/>
            <person name="Raja H.A."/>
            <person name="Steenwyk J.L."/>
            <person name="Knowles S.L."/>
            <person name="Oberlies N.H."/>
            <person name="Rokas A."/>
        </authorList>
    </citation>
    <scope>NUCLEOTIDE SEQUENCE [LARGE SCALE GENOMIC DNA]</scope>
    <source>
        <strain evidence="10">G536</strain>
    </source>
</reference>
<feature type="transmembrane region" description="Helical" evidence="7">
    <location>
        <begin position="204"/>
        <end position="222"/>
    </location>
</feature>
<feature type="compositionally biased region" description="Basic and acidic residues" evidence="6">
    <location>
        <begin position="411"/>
        <end position="420"/>
    </location>
</feature>
<comment type="similarity">
    <text evidence="5">Belongs to the SAT4 family.</text>
</comment>
<evidence type="ECO:0000256" key="7">
    <source>
        <dbReference type="SAM" id="Phobius"/>
    </source>
</evidence>
<feature type="transmembrane region" description="Helical" evidence="7">
    <location>
        <begin position="164"/>
        <end position="192"/>
    </location>
</feature>
<comment type="caution">
    <text evidence="9">The sequence shown here is derived from an EMBL/GenBank/DDBJ whole genome shotgun (WGS) entry which is preliminary data.</text>
</comment>
<evidence type="ECO:0000256" key="2">
    <source>
        <dbReference type="ARBA" id="ARBA00022692"/>
    </source>
</evidence>
<evidence type="ECO:0000313" key="10">
    <source>
        <dbReference type="Proteomes" id="UP000319160"/>
    </source>
</evidence>
<dbReference type="EMBL" id="VFLP01000008">
    <property type="protein sequence ID" value="TRX97023.1"/>
    <property type="molecule type" value="Genomic_DNA"/>
</dbReference>
<dbReference type="Pfam" id="PF20684">
    <property type="entry name" value="Fung_rhodopsin"/>
    <property type="match status" value="1"/>
</dbReference>
<evidence type="ECO:0000256" key="6">
    <source>
        <dbReference type="SAM" id="MobiDB-lite"/>
    </source>
</evidence>
<dbReference type="PANTHER" id="PTHR33048">
    <property type="entry name" value="PTH11-LIKE INTEGRAL MEMBRANE PROTEIN (AFU_ORTHOLOGUE AFUA_5G11245)"/>
    <property type="match status" value="1"/>
</dbReference>
<keyword evidence="2 7" id="KW-0812">Transmembrane</keyword>
<comment type="subcellular location">
    <subcellularLocation>
        <location evidence="1">Membrane</location>
        <topology evidence="1">Multi-pass membrane protein</topology>
    </subcellularLocation>
</comment>
<feature type="compositionally biased region" description="Polar residues" evidence="6">
    <location>
        <begin position="362"/>
        <end position="371"/>
    </location>
</feature>
<feature type="transmembrane region" description="Helical" evidence="7">
    <location>
        <begin position="122"/>
        <end position="144"/>
    </location>
</feature>
<organism evidence="9 10">
    <name type="scientific">Xylaria flabelliformis</name>
    <dbReference type="NCBI Taxonomy" id="2512241"/>
    <lineage>
        <taxon>Eukaryota</taxon>
        <taxon>Fungi</taxon>
        <taxon>Dikarya</taxon>
        <taxon>Ascomycota</taxon>
        <taxon>Pezizomycotina</taxon>
        <taxon>Sordariomycetes</taxon>
        <taxon>Xylariomycetidae</taxon>
        <taxon>Xylariales</taxon>
        <taxon>Xylariaceae</taxon>
        <taxon>Xylaria</taxon>
    </lineage>
</organism>
<feature type="transmembrane region" description="Helical" evidence="7">
    <location>
        <begin position="44"/>
        <end position="67"/>
    </location>
</feature>
<feature type="compositionally biased region" description="Basic and acidic residues" evidence="6">
    <location>
        <begin position="377"/>
        <end position="397"/>
    </location>
</feature>
<gene>
    <name evidence="9" type="ORF">FHL15_002329</name>
</gene>
<dbReference type="PANTHER" id="PTHR33048:SF96">
    <property type="entry name" value="INTEGRAL MEMBRANE PROTEIN"/>
    <property type="match status" value="1"/>
</dbReference>
<evidence type="ECO:0000313" key="9">
    <source>
        <dbReference type="EMBL" id="TRX97023.1"/>
    </source>
</evidence>
<dbReference type="OrthoDB" id="3923077at2759"/>
<protein>
    <recommendedName>
        <fullName evidence="8">Rhodopsin domain-containing protein</fullName>
    </recommendedName>
</protein>
<feature type="region of interest" description="Disordered" evidence="6">
    <location>
        <begin position="356"/>
        <end position="420"/>
    </location>
</feature>
<evidence type="ECO:0000256" key="3">
    <source>
        <dbReference type="ARBA" id="ARBA00022989"/>
    </source>
</evidence>
<keyword evidence="3 7" id="KW-1133">Transmembrane helix</keyword>
<feature type="transmembrane region" description="Helical" evidence="7">
    <location>
        <begin position="12"/>
        <end position="32"/>
    </location>
</feature>
<accession>A0A553I9Y6</accession>
<dbReference type="InterPro" id="IPR052337">
    <property type="entry name" value="SAT4-like"/>
</dbReference>
<evidence type="ECO:0000259" key="8">
    <source>
        <dbReference type="Pfam" id="PF20684"/>
    </source>
</evidence>
<sequence length="420" mass="46821">MTDVPNRGPQVFAVCVALLAASVVTIALRIYTRLVIVKAWGLDDWFMSFAAISFTLFCSAAITGVHYGTGRHFEDLTTEDIEEAMKYWWFCYLWYCVTMIASKISIGVFLLRLTVSKMHHYIIYVVMLFTVASGIVFFFVTLFQCNPITFFWDKSIKGGWCIDAHIIAALTYLYSAFSVICDFTFAILPMFLVFTLQIGRRSKIALIPILGIGIVASIAVVVRLAYVNTFLDPDFLWATVDIAIWSTAEQGLAITAASLATLRPLFRTVAHKVGIWTPRSTMPLSDDAFTRTIGSTGLFKERRAVANKYGDISLTTFIQKDDEEAAVNCSSDGKSPKQAEHGSKIYATTTISISSDNNTDSVITGNKQNCSWGMGRGLRDRAESEEKLNPHQSKEAMDGFVTKPRSFLPKENSRRYEGSD</sequence>
<keyword evidence="10" id="KW-1185">Reference proteome</keyword>
<keyword evidence="4 7" id="KW-0472">Membrane</keyword>
<feature type="transmembrane region" description="Helical" evidence="7">
    <location>
        <begin position="87"/>
        <end position="110"/>
    </location>
</feature>
<name>A0A553I9Y6_9PEZI</name>
<dbReference type="AlphaFoldDB" id="A0A553I9Y6"/>
<feature type="domain" description="Rhodopsin" evidence="8">
    <location>
        <begin position="28"/>
        <end position="267"/>
    </location>
</feature>
<dbReference type="GO" id="GO:0016020">
    <property type="term" value="C:membrane"/>
    <property type="evidence" value="ECO:0007669"/>
    <property type="project" value="UniProtKB-SubCell"/>
</dbReference>
<evidence type="ECO:0000256" key="4">
    <source>
        <dbReference type="ARBA" id="ARBA00023136"/>
    </source>
</evidence>
<evidence type="ECO:0000256" key="1">
    <source>
        <dbReference type="ARBA" id="ARBA00004141"/>
    </source>
</evidence>
<dbReference type="Proteomes" id="UP000319160">
    <property type="component" value="Unassembled WGS sequence"/>
</dbReference>
<evidence type="ECO:0000256" key="5">
    <source>
        <dbReference type="ARBA" id="ARBA00038359"/>
    </source>
</evidence>
<proteinExistence type="inferred from homology"/>
<dbReference type="InterPro" id="IPR049326">
    <property type="entry name" value="Rhodopsin_dom_fungi"/>
</dbReference>